<dbReference type="OrthoDB" id="5107506at2"/>
<accession>A0A0A1DH41</accession>
<dbReference type="InterPro" id="IPR006311">
    <property type="entry name" value="TAT_signal"/>
</dbReference>
<dbReference type="HOGENOM" id="CLU_336414_0_0_11"/>
<dbReference type="RefSeq" id="WP_038677511.1">
    <property type="nucleotide sequence ID" value="NZ_BJMC01000017.1"/>
</dbReference>
<proteinExistence type="predicted"/>
<dbReference type="Gene3D" id="3.40.190.10">
    <property type="entry name" value="Periplasmic binding protein-like II"/>
    <property type="match status" value="2"/>
</dbReference>
<organism evidence="1 2">
    <name type="scientific">Nocardioides simplex</name>
    <name type="common">Arthrobacter simplex</name>
    <dbReference type="NCBI Taxonomy" id="2045"/>
    <lineage>
        <taxon>Bacteria</taxon>
        <taxon>Bacillati</taxon>
        <taxon>Actinomycetota</taxon>
        <taxon>Actinomycetes</taxon>
        <taxon>Propionibacteriales</taxon>
        <taxon>Nocardioidaceae</taxon>
        <taxon>Pimelobacter</taxon>
    </lineage>
</organism>
<evidence type="ECO:0000313" key="1">
    <source>
        <dbReference type="EMBL" id="AIY16656.1"/>
    </source>
</evidence>
<keyword evidence="2" id="KW-1185">Reference proteome</keyword>
<dbReference type="EMBL" id="CP009896">
    <property type="protein sequence ID" value="AIY16656.1"/>
    <property type="molecule type" value="Genomic_DNA"/>
</dbReference>
<dbReference type="GeneID" id="96608783"/>
<dbReference type="eggNOG" id="COG3170">
    <property type="taxonomic scope" value="Bacteria"/>
</dbReference>
<gene>
    <name evidence="1" type="ORF">KR76_07535</name>
</gene>
<protein>
    <submittedName>
        <fullName evidence="1">Uncharacterized protein</fullName>
    </submittedName>
</protein>
<dbReference type="KEGG" id="psim:KR76_07535"/>
<dbReference type="Proteomes" id="UP000030300">
    <property type="component" value="Chromosome"/>
</dbReference>
<name>A0A0A1DH41_NOCSI</name>
<reference evidence="1 2" key="1">
    <citation type="journal article" date="2015" name="Genome Announc.">
        <title>Complete Genome Sequence of Steroid-Transforming Nocardioides simplex VKM Ac-2033D.</title>
        <authorList>
            <person name="Shtratnikova V.Y."/>
            <person name="Schelkunov M.I."/>
            <person name="Pekov Y.A."/>
            <person name="Fokina V.V."/>
            <person name="Logacheva M.D."/>
            <person name="Sokolov S.L."/>
            <person name="Bragin E.Y."/>
            <person name="Ashapkin V.V."/>
            <person name="Donova M.V."/>
        </authorList>
    </citation>
    <scope>NUCLEOTIDE SEQUENCE [LARGE SCALE GENOMIC DNA]</scope>
    <source>
        <strain evidence="1 2">VKM Ac-2033D</strain>
    </source>
</reference>
<dbReference type="PROSITE" id="PS51318">
    <property type="entry name" value="TAT"/>
    <property type="match status" value="1"/>
</dbReference>
<evidence type="ECO:0000313" key="2">
    <source>
        <dbReference type="Proteomes" id="UP000030300"/>
    </source>
</evidence>
<dbReference type="STRING" id="2045.KR76_07535"/>
<sequence length="864" mass="90027">MSRRRSALVGAAVAGVLSFALLTPGSGTAVAQTADSAPVRASAPAKDGFRTTKSIDRTFVNDAQGTPVTRGSYDLTVSADHTTDLRGRERVKVSWTGAPPSGGRASNPFGENGMWQEYPVVVMQCRGTDNPSLPAAQRLRPETCWTSTYGQRSQIAESPNNALWTADRYATAADKEQLSGVDKLPADACKNAVQDGLLTHLTPFVTAAGKTYYACDASSMPPEAAVGAAFPPSEIAAFSDGDGNGSVDFEVRSSTENESLGCKRGVACSIVVIPIAGLSCGAPADGTLGPLDRACRKFGAFESGTSNFARDGVDAAVAPSLWWSPSNWRNRVSIPISFGLPPGACDVLDPRAPVGFSGSELMAQAALQWAPAYCLNKKRFKFQLNQMPDQTGWNLMQTGESPAAFVSAPHEATGPDPVGYAPTAVTGFSIGYVVDRPDNAGEATNLRLNARLIAKLLSQSYPGSSLGTGHEGLAENPWSIQADPEFIKLNPGLSRRATEAGATLLSLSNSSDIIGQLTEYLAQDADARAFLAGKADPWGMKVNPSYKGISIPTAEWPLLDTFEPKTQEPCRIANPGVYLSQIAAPVTTLRKVADALIDSWPNVQTRCEGDLTSPSGWKVGRVERQSYGARFLLGIVSLGDADRYGLRSAALRTSGGSYVAPSSASLAKAIGVARQKKGDKLGPFAMSQKTLVAAKGAYPGTQVVYTVARTHGMDKADARTVGAFIRIATSEGQRIGRGNGELPEGYLPLRKTGATAALWRAAQDAATAIEAQKAAGTKGPGGGSDKAPDPSSGSPGDTPPAADPAKGGPAAPPSPAADEVVTAETEAASSTTALSMLPALLVIGLVAAIASLVTRLGATWRRRS</sequence>
<dbReference type="AlphaFoldDB" id="A0A0A1DH41"/>
<dbReference type="SUPFAM" id="SSF53850">
    <property type="entry name" value="Periplasmic binding protein-like II"/>
    <property type="match status" value="1"/>
</dbReference>